<dbReference type="OrthoDB" id="7401506at2"/>
<sequence length="277" mass="30277">MPAPPGPGYTSAHEVAESGAVIFACSTDVAAWPWLELAPQHPVVIQTQNFWSSVGAGAAMGSLDESKWSALTWTDWNLGERDAGDAVRGVYERTQVGDDLAFITRLYDAADRLIVTMRGKGVVFRTRNFEKWREGSKKEAVSRTLLADFDFAPRELLGLGERELPLVSQLEGERARALVSKENGLMPGHPYFSGSGDHVNAPHLAEIARQIASQVAGGAPILVTHGEMDMHRYVELGCPIDIEVTGREDCSVALAISQLDRSCARLSMSFSERNDHR</sequence>
<dbReference type="Proteomes" id="UP000194420">
    <property type="component" value="Unassembled WGS sequence"/>
</dbReference>
<evidence type="ECO:0000313" key="2">
    <source>
        <dbReference type="Proteomes" id="UP000194420"/>
    </source>
</evidence>
<dbReference type="AlphaFoldDB" id="A0A1Y6ENM2"/>
<accession>A0A1Y6ENM2</accession>
<dbReference type="EMBL" id="FXWG01000001">
    <property type="protein sequence ID" value="SMQ64167.1"/>
    <property type="molecule type" value="Genomic_DNA"/>
</dbReference>
<dbReference type="RefSeq" id="WP_086436820.1">
    <property type="nucleotide sequence ID" value="NZ_FXWG01000001.1"/>
</dbReference>
<organism evidence="1 2">
    <name type="scientific">Altererythrobacter xiamenensis</name>
    <dbReference type="NCBI Taxonomy" id="1316679"/>
    <lineage>
        <taxon>Bacteria</taxon>
        <taxon>Pseudomonadati</taxon>
        <taxon>Pseudomonadota</taxon>
        <taxon>Alphaproteobacteria</taxon>
        <taxon>Sphingomonadales</taxon>
        <taxon>Erythrobacteraceae</taxon>
        <taxon>Altererythrobacter</taxon>
    </lineage>
</organism>
<reference evidence="2" key="1">
    <citation type="submission" date="2017-04" db="EMBL/GenBank/DDBJ databases">
        <authorList>
            <person name="Varghese N."/>
            <person name="Submissions S."/>
        </authorList>
    </citation>
    <scope>NUCLEOTIDE SEQUENCE [LARGE SCALE GENOMIC DNA]</scope>
</reference>
<protein>
    <submittedName>
        <fullName evidence="1">Uncharacterized protein</fullName>
    </submittedName>
</protein>
<evidence type="ECO:0000313" key="1">
    <source>
        <dbReference type="EMBL" id="SMQ64167.1"/>
    </source>
</evidence>
<proteinExistence type="predicted"/>
<name>A0A1Y6ENM2_9SPHN</name>
<gene>
    <name evidence="1" type="ORF">SAMN06297468_0961</name>
</gene>
<keyword evidence="2" id="KW-1185">Reference proteome</keyword>